<dbReference type="PANTHER" id="PTHR46717:SF1">
    <property type="entry name" value="E3 UBIQUITIN-PROTEIN LIGASE RNF180"/>
    <property type="match status" value="1"/>
</dbReference>
<dbReference type="GO" id="GO:0032436">
    <property type="term" value="P:positive regulation of proteasomal ubiquitin-dependent protein catabolic process"/>
    <property type="evidence" value="ECO:0007669"/>
    <property type="project" value="TreeGrafter"/>
</dbReference>
<dbReference type="GO" id="GO:0005789">
    <property type="term" value="C:endoplasmic reticulum membrane"/>
    <property type="evidence" value="ECO:0007669"/>
    <property type="project" value="TreeGrafter"/>
</dbReference>
<dbReference type="InterPro" id="IPR033263">
    <property type="entry name" value="RNF180"/>
</dbReference>
<evidence type="ECO:0000313" key="2">
    <source>
        <dbReference type="EMBL" id="KAK2148211.1"/>
    </source>
</evidence>
<dbReference type="GO" id="GO:0000209">
    <property type="term" value="P:protein polyubiquitination"/>
    <property type="evidence" value="ECO:0007669"/>
    <property type="project" value="InterPro"/>
</dbReference>
<dbReference type="PANTHER" id="PTHR46717">
    <property type="entry name" value="E3 UBIQUITIN-PROTEIN LIGASE RNF180"/>
    <property type="match status" value="1"/>
</dbReference>
<feature type="region of interest" description="Disordered" evidence="1">
    <location>
        <begin position="236"/>
        <end position="280"/>
    </location>
</feature>
<name>A0AAD9MYC5_9ANNE</name>
<dbReference type="GO" id="GO:0061630">
    <property type="term" value="F:ubiquitin protein ligase activity"/>
    <property type="evidence" value="ECO:0007669"/>
    <property type="project" value="InterPro"/>
</dbReference>
<feature type="region of interest" description="Disordered" evidence="1">
    <location>
        <begin position="134"/>
        <end position="171"/>
    </location>
</feature>
<feature type="compositionally biased region" description="Basic and acidic residues" evidence="1">
    <location>
        <begin position="256"/>
        <end position="280"/>
    </location>
</feature>
<keyword evidence="3" id="KW-1185">Reference proteome</keyword>
<organism evidence="2 3">
    <name type="scientific">Paralvinella palmiformis</name>
    <dbReference type="NCBI Taxonomy" id="53620"/>
    <lineage>
        <taxon>Eukaryota</taxon>
        <taxon>Metazoa</taxon>
        <taxon>Spiralia</taxon>
        <taxon>Lophotrochozoa</taxon>
        <taxon>Annelida</taxon>
        <taxon>Polychaeta</taxon>
        <taxon>Sedentaria</taxon>
        <taxon>Canalipalpata</taxon>
        <taxon>Terebellida</taxon>
        <taxon>Terebelliformia</taxon>
        <taxon>Alvinellidae</taxon>
        <taxon>Paralvinella</taxon>
    </lineage>
</organism>
<comment type="caution">
    <text evidence="2">The sequence shown here is derived from an EMBL/GenBank/DDBJ whole genome shotgun (WGS) entry which is preliminary data.</text>
</comment>
<reference evidence="2" key="1">
    <citation type="journal article" date="2023" name="Mol. Biol. Evol.">
        <title>Third-Generation Sequencing Reveals the Adaptive Role of the Epigenome in Three Deep-Sea Polychaetes.</title>
        <authorList>
            <person name="Perez M."/>
            <person name="Aroh O."/>
            <person name="Sun Y."/>
            <person name="Lan Y."/>
            <person name="Juniper S.K."/>
            <person name="Young C.R."/>
            <person name="Angers B."/>
            <person name="Qian P.Y."/>
        </authorList>
    </citation>
    <scope>NUCLEOTIDE SEQUENCE</scope>
    <source>
        <strain evidence="2">P08H-3</strain>
    </source>
</reference>
<evidence type="ECO:0000256" key="1">
    <source>
        <dbReference type="SAM" id="MobiDB-lite"/>
    </source>
</evidence>
<accession>A0AAD9MYC5</accession>
<feature type="compositionally biased region" description="Polar residues" evidence="1">
    <location>
        <begin position="144"/>
        <end position="162"/>
    </location>
</feature>
<evidence type="ECO:0000313" key="3">
    <source>
        <dbReference type="Proteomes" id="UP001208570"/>
    </source>
</evidence>
<dbReference type="AlphaFoldDB" id="A0AAD9MYC5"/>
<dbReference type="EMBL" id="JAODUP010000510">
    <property type="protein sequence ID" value="KAK2148211.1"/>
    <property type="molecule type" value="Genomic_DNA"/>
</dbReference>
<sequence>MNDTNCAFRCRKCRKVIFNEECLIKTSPFCEDLTETHHDCNLWYLNPELCPEWIQAAINESGFTQGKLCCPRCHAKVGAFNYTSLYGASPSPVHAAKCKVDLMPWQSSSEPRPRTKTSAVSRCHTMPTICHNTTDDADSYAELSDSSQEPSALRSMETNSADHQPPHRRSLSTGALRPLLATASNFNSTLSLTNPLSLLSRGDSERSDCEQQGDETGSSLLENLFAIGQAAVEAANLSHGVDDNSEDDDISQEASQHSDDHGSQQDLHVDGDDPSDRNQV</sequence>
<proteinExistence type="predicted"/>
<dbReference type="Proteomes" id="UP001208570">
    <property type="component" value="Unassembled WGS sequence"/>
</dbReference>
<protein>
    <submittedName>
        <fullName evidence="2">Uncharacterized protein</fullName>
    </submittedName>
</protein>
<dbReference type="GO" id="GO:0042428">
    <property type="term" value="P:serotonin metabolic process"/>
    <property type="evidence" value="ECO:0007669"/>
    <property type="project" value="TreeGrafter"/>
</dbReference>
<dbReference type="GO" id="GO:0042415">
    <property type="term" value="P:norepinephrine metabolic process"/>
    <property type="evidence" value="ECO:0007669"/>
    <property type="project" value="TreeGrafter"/>
</dbReference>
<dbReference type="GO" id="GO:0031624">
    <property type="term" value="F:ubiquitin conjugating enzyme binding"/>
    <property type="evidence" value="ECO:0007669"/>
    <property type="project" value="TreeGrafter"/>
</dbReference>
<gene>
    <name evidence="2" type="ORF">LSH36_510g03042</name>
</gene>